<dbReference type="EMBL" id="JABBPG010000002">
    <property type="protein sequence ID" value="NOU50369.1"/>
    <property type="molecule type" value="Genomic_DNA"/>
</dbReference>
<evidence type="ECO:0000313" key="3">
    <source>
        <dbReference type="Proteomes" id="UP000586305"/>
    </source>
</evidence>
<sequence length="130" mass="14789">MKINLLQGAFISLLAFPSFAGNDVYAVVDELNIRSHSSNNDHQIYFRAKSISDSSQYAPCIVDKASMVWRLDITSPVAKYQYELLLESYKHQRPVRLLGQSDVCAEQNIDSDVIFEISPWGWSELSNDEK</sequence>
<feature type="chain" id="PRO_5032487469" evidence="1">
    <location>
        <begin position="21"/>
        <end position="130"/>
    </location>
</feature>
<gene>
    <name evidence="2" type="ORF">HG263_07415</name>
</gene>
<organism evidence="2 3">
    <name type="scientific">Pseudoalteromonas caenipelagi</name>
    <dbReference type="NCBI Taxonomy" id="2726988"/>
    <lineage>
        <taxon>Bacteria</taxon>
        <taxon>Pseudomonadati</taxon>
        <taxon>Pseudomonadota</taxon>
        <taxon>Gammaproteobacteria</taxon>
        <taxon>Alteromonadales</taxon>
        <taxon>Pseudoalteromonadaceae</taxon>
        <taxon>Pseudoalteromonas</taxon>
    </lineage>
</organism>
<proteinExistence type="predicted"/>
<feature type="signal peptide" evidence="1">
    <location>
        <begin position="1"/>
        <end position="20"/>
    </location>
</feature>
<comment type="caution">
    <text evidence="2">The sequence shown here is derived from an EMBL/GenBank/DDBJ whole genome shotgun (WGS) entry which is preliminary data.</text>
</comment>
<evidence type="ECO:0000256" key="1">
    <source>
        <dbReference type="SAM" id="SignalP"/>
    </source>
</evidence>
<keyword evidence="3" id="KW-1185">Reference proteome</keyword>
<dbReference type="AlphaFoldDB" id="A0A849V9T4"/>
<keyword evidence="1" id="KW-0732">Signal</keyword>
<reference evidence="2 3" key="1">
    <citation type="submission" date="2020-04" db="EMBL/GenBank/DDBJ databases">
        <title>Pseudoalteromonas caenipelagi sp. nov., isolated from a tidal flat.</title>
        <authorList>
            <person name="Park S."/>
            <person name="Yoon J.-H."/>
        </authorList>
    </citation>
    <scope>NUCLEOTIDE SEQUENCE [LARGE SCALE GENOMIC DNA]</scope>
    <source>
        <strain evidence="2 3">JBTF-M23</strain>
    </source>
</reference>
<dbReference type="Proteomes" id="UP000586305">
    <property type="component" value="Unassembled WGS sequence"/>
</dbReference>
<name>A0A849V9T4_9GAMM</name>
<accession>A0A849V9T4</accession>
<dbReference type="RefSeq" id="WP_171625431.1">
    <property type="nucleotide sequence ID" value="NZ_JABBPG010000002.1"/>
</dbReference>
<evidence type="ECO:0000313" key="2">
    <source>
        <dbReference type="EMBL" id="NOU50369.1"/>
    </source>
</evidence>
<protein>
    <submittedName>
        <fullName evidence="2">Uncharacterized protein</fullName>
    </submittedName>
</protein>